<reference evidence="7" key="1">
    <citation type="submission" date="2025-08" db="UniProtKB">
        <authorList>
            <consortium name="Ensembl"/>
        </authorList>
    </citation>
    <scope>IDENTIFICATION</scope>
</reference>
<dbReference type="Pfam" id="PF00129">
    <property type="entry name" value="MHC_I"/>
    <property type="match status" value="1"/>
</dbReference>
<dbReference type="GeneID" id="116317719"/>
<feature type="domain" description="Ig-like" evidence="6">
    <location>
        <begin position="202"/>
        <end position="289"/>
    </location>
</feature>
<feature type="signal peptide" evidence="5">
    <location>
        <begin position="1"/>
        <end position="17"/>
    </location>
</feature>
<feature type="compositionally biased region" description="Basic and acidic residues" evidence="3">
    <location>
        <begin position="359"/>
        <end position="370"/>
    </location>
</feature>
<gene>
    <name evidence="7" type="primary">LOC116317719</name>
</gene>
<accession>A0A668S0Q4</accession>
<feature type="transmembrane region" description="Helical" evidence="4">
    <location>
        <begin position="307"/>
        <end position="332"/>
    </location>
</feature>
<evidence type="ECO:0000256" key="1">
    <source>
        <dbReference type="ARBA" id="ARBA00023180"/>
    </source>
</evidence>
<sequence length="376" mass="41778">MIQFFFLSLLGIHGAVGVTHSLKYFYTASSGIPDFPAYVSVGLVDDLQISHCDSITNKNVPKQEWMERITAEDPQYWEKQTQICAGHQLNFKNNIQVAKERFNQTGGTHVVQYMYGCEWDDQNDEVGGYRQHGYDGADFLVWDTKTNTWVAAKQQGFMTSARWNNDKAQLAFYKNYLTQECPEWLKKYVSYGRTFLMKTVLPSVSLLQKTLSSPITCHATGFYPNRAEMIWRKNGVELHEGVGKGEILTNNDGTFQMSVDLDIRSVPAEDWGMYDCVFQLSGVNEDVVTKLDKAVVKTNEGPSAFPIPAVVGGVFGGLVGIMVILGLAAVVYKKCLKKGNNGFKPANNSDTSSSSSDGSDTKKVPAEEQKMISSTA</sequence>
<dbReference type="InterPro" id="IPR036179">
    <property type="entry name" value="Ig-like_dom_sf"/>
</dbReference>
<evidence type="ECO:0000256" key="4">
    <source>
        <dbReference type="SAM" id="Phobius"/>
    </source>
</evidence>
<feature type="compositionally biased region" description="Low complexity" evidence="3">
    <location>
        <begin position="349"/>
        <end position="358"/>
    </location>
</feature>
<keyword evidence="4" id="KW-0472">Membrane</keyword>
<organism evidence="7 8">
    <name type="scientific">Oreochromis aureus</name>
    <name type="common">Israeli tilapia</name>
    <name type="synonym">Chromis aureus</name>
    <dbReference type="NCBI Taxonomy" id="47969"/>
    <lineage>
        <taxon>Eukaryota</taxon>
        <taxon>Metazoa</taxon>
        <taxon>Chordata</taxon>
        <taxon>Craniata</taxon>
        <taxon>Vertebrata</taxon>
        <taxon>Euteleostomi</taxon>
        <taxon>Actinopterygii</taxon>
        <taxon>Neopterygii</taxon>
        <taxon>Teleostei</taxon>
        <taxon>Neoteleostei</taxon>
        <taxon>Acanthomorphata</taxon>
        <taxon>Ovalentaria</taxon>
        <taxon>Cichlomorphae</taxon>
        <taxon>Cichliformes</taxon>
        <taxon>Cichlidae</taxon>
        <taxon>African cichlids</taxon>
        <taxon>Pseudocrenilabrinae</taxon>
        <taxon>Oreochromini</taxon>
        <taxon>Oreochromis</taxon>
    </lineage>
</organism>
<dbReference type="SMART" id="SM00407">
    <property type="entry name" value="IGc1"/>
    <property type="match status" value="1"/>
</dbReference>
<dbReference type="GO" id="GO:0006955">
    <property type="term" value="P:immune response"/>
    <property type="evidence" value="ECO:0007669"/>
    <property type="project" value="TreeGrafter"/>
</dbReference>
<feature type="chain" id="PRO_5044213823" description="Ig-like domain-containing protein" evidence="5">
    <location>
        <begin position="18"/>
        <end position="376"/>
    </location>
</feature>
<dbReference type="GO" id="GO:0005615">
    <property type="term" value="C:extracellular space"/>
    <property type="evidence" value="ECO:0007669"/>
    <property type="project" value="TreeGrafter"/>
</dbReference>
<evidence type="ECO:0000256" key="5">
    <source>
        <dbReference type="SAM" id="SignalP"/>
    </source>
</evidence>
<dbReference type="Ensembl" id="ENSOABT00000006475.2">
    <property type="protein sequence ID" value="ENSOABP00000006256.2"/>
    <property type="gene ID" value="ENSOABG00000003503.2"/>
</dbReference>
<keyword evidence="4" id="KW-1133">Transmembrane helix</keyword>
<keyword evidence="5" id="KW-0732">Signal</keyword>
<evidence type="ECO:0000256" key="3">
    <source>
        <dbReference type="SAM" id="MobiDB-lite"/>
    </source>
</evidence>
<dbReference type="Pfam" id="PF07654">
    <property type="entry name" value="C1-set"/>
    <property type="match status" value="1"/>
</dbReference>
<dbReference type="RefSeq" id="XP_039461316.1">
    <property type="nucleotide sequence ID" value="XM_039605382.1"/>
</dbReference>
<evidence type="ECO:0000313" key="8">
    <source>
        <dbReference type="Proteomes" id="UP000472276"/>
    </source>
</evidence>
<protein>
    <recommendedName>
        <fullName evidence="6">Ig-like domain-containing protein</fullName>
    </recommendedName>
</protein>
<dbReference type="KEGG" id="oau:116317719"/>
<evidence type="ECO:0000313" key="7">
    <source>
        <dbReference type="Ensembl" id="ENSOABP00000006256.2"/>
    </source>
</evidence>
<dbReference type="Gene3D" id="2.60.40.10">
    <property type="entry name" value="Immunoglobulins"/>
    <property type="match status" value="1"/>
</dbReference>
<keyword evidence="4" id="KW-0812">Transmembrane</keyword>
<dbReference type="InterPro" id="IPR037055">
    <property type="entry name" value="MHC_I-like_Ag-recog_sf"/>
</dbReference>
<dbReference type="InterPro" id="IPR007110">
    <property type="entry name" value="Ig-like_dom"/>
</dbReference>
<evidence type="ECO:0000256" key="2">
    <source>
        <dbReference type="RuleBase" id="RU004439"/>
    </source>
</evidence>
<dbReference type="InterPro" id="IPR050208">
    <property type="entry name" value="MHC_class-I_related"/>
</dbReference>
<dbReference type="InterPro" id="IPR013783">
    <property type="entry name" value="Ig-like_fold"/>
</dbReference>
<dbReference type="SUPFAM" id="SSF48726">
    <property type="entry name" value="Immunoglobulin"/>
    <property type="match status" value="1"/>
</dbReference>
<evidence type="ECO:0000259" key="6">
    <source>
        <dbReference type="PROSITE" id="PS50835"/>
    </source>
</evidence>
<dbReference type="FunFam" id="2.60.40.10:FF:000943">
    <property type="entry name" value="Classical MHC class I molecule, alpha-chain"/>
    <property type="match status" value="1"/>
</dbReference>
<dbReference type="AlphaFoldDB" id="A0A668S0Q4"/>
<keyword evidence="8" id="KW-1185">Reference proteome</keyword>
<dbReference type="Gene3D" id="3.30.500.10">
    <property type="entry name" value="MHC class I-like antigen recognition-like"/>
    <property type="match status" value="1"/>
</dbReference>
<dbReference type="InterPro" id="IPR001039">
    <property type="entry name" value="MHC_I_a_a1/a2"/>
</dbReference>
<dbReference type="Proteomes" id="UP000472276">
    <property type="component" value="Unassembled WGS sequence"/>
</dbReference>
<dbReference type="InterPro" id="IPR011161">
    <property type="entry name" value="MHC_I-like_Ag-recog"/>
</dbReference>
<dbReference type="InterPro" id="IPR003597">
    <property type="entry name" value="Ig_C1-set"/>
</dbReference>
<name>A0A668S0Q4_OREAU</name>
<dbReference type="PANTHER" id="PTHR16675">
    <property type="entry name" value="MHC CLASS I-RELATED"/>
    <property type="match status" value="1"/>
</dbReference>
<comment type="similarity">
    <text evidence="2">Belongs to the MHC class I family.</text>
</comment>
<keyword evidence="1" id="KW-0325">Glycoprotein</keyword>
<dbReference type="GO" id="GO:0009897">
    <property type="term" value="C:external side of plasma membrane"/>
    <property type="evidence" value="ECO:0007669"/>
    <property type="project" value="TreeGrafter"/>
</dbReference>
<dbReference type="InterPro" id="IPR011162">
    <property type="entry name" value="MHC_I/II-like_Ag-recog"/>
</dbReference>
<reference evidence="7" key="2">
    <citation type="submission" date="2025-09" db="UniProtKB">
        <authorList>
            <consortium name="Ensembl"/>
        </authorList>
    </citation>
    <scope>IDENTIFICATION</scope>
</reference>
<feature type="region of interest" description="Disordered" evidence="3">
    <location>
        <begin position="343"/>
        <end position="376"/>
    </location>
</feature>
<dbReference type="SUPFAM" id="SSF54452">
    <property type="entry name" value="MHC antigen-recognition domain"/>
    <property type="match status" value="1"/>
</dbReference>
<dbReference type="FunFam" id="3.30.500.10:FF:000001">
    <property type="entry name" value="H-2 class I histocompatibility antigen, alpha chain"/>
    <property type="match status" value="1"/>
</dbReference>
<dbReference type="PROSITE" id="PS50835">
    <property type="entry name" value="IG_LIKE"/>
    <property type="match status" value="1"/>
</dbReference>
<dbReference type="PRINTS" id="PR01638">
    <property type="entry name" value="MHCCLASSI"/>
</dbReference>
<dbReference type="PANTHER" id="PTHR16675:SF237">
    <property type="entry name" value="MHC CLASS I ANTIGEN TRANSCRIPT VARIANT 1-RELATED"/>
    <property type="match status" value="1"/>
</dbReference>
<proteinExistence type="inferred from homology"/>